<feature type="region of interest" description="Disordered" evidence="10">
    <location>
        <begin position="1"/>
        <end position="22"/>
    </location>
</feature>
<evidence type="ECO:0000256" key="9">
    <source>
        <dbReference type="ARBA" id="ARBA00023268"/>
    </source>
</evidence>
<dbReference type="Gene3D" id="3.30.1330.100">
    <property type="entry name" value="CofE-like"/>
    <property type="match status" value="1"/>
</dbReference>
<evidence type="ECO:0000259" key="12">
    <source>
        <dbReference type="Pfam" id="PF01996"/>
    </source>
</evidence>
<reference evidence="14" key="1">
    <citation type="journal article" date="2019" name="Int. J. Syst. Evol. Microbiol.">
        <title>The Global Catalogue of Microorganisms (GCM) 10K type strain sequencing project: providing services to taxonomists for standard genome sequencing and annotation.</title>
        <authorList>
            <consortium name="The Broad Institute Genomics Platform"/>
            <consortium name="The Broad Institute Genome Sequencing Center for Infectious Disease"/>
            <person name="Wu L."/>
            <person name="Ma J."/>
        </authorList>
    </citation>
    <scope>NUCLEOTIDE SEQUENCE [LARGE SCALE GENOMIC DNA]</scope>
    <source>
        <strain evidence="14">JCM 18077</strain>
    </source>
</reference>
<feature type="compositionally biased region" description="Basic and acidic residues" evidence="10">
    <location>
        <begin position="11"/>
        <end position="21"/>
    </location>
</feature>
<protein>
    <submittedName>
        <fullName evidence="13">Coenzyme F420-0:L-glutamate ligase</fullName>
    </submittedName>
</protein>
<evidence type="ECO:0000259" key="11">
    <source>
        <dbReference type="Pfam" id="PF00881"/>
    </source>
</evidence>
<dbReference type="InterPro" id="IPR008225">
    <property type="entry name" value="F420-0_g-glutamyl_ligase"/>
</dbReference>
<evidence type="ECO:0000256" key="1">
    <source>
        <dbReference type="ARBA" id="ARBA00022598"/>
    </source>
</evidence>
<dbReference type="EMBL" id="BAABIE010000005">
    <property type="protein sequence ID" value="GAA4745696.1"/>
    <property type="molecule type" value="Genomic_DNA"/>
</dbReference>
<dbReference type="InterPro" id="IPR029479">
    <property type="entry name" value="Nitroreductase"/>
</dbReference>
<evidence type="ECO:0000313" key="13">
    <source>
        <dbReference type="EMBL" id="GAA4745696.1"/>
    </source>
</evidence>
<keyword evidence="3" id="KW-0547">Nucleotide-binding</keyword>
<keyword evidence="6" id="KW-0560">Oxidoreductase</keyword>
<comment type="caution">
    <text evidence="13">The sequence shown here is derived from an EMBL/GenBank/DDBJ whole genome shotgun (WGS) entry which is preliminary data.</text>
</comment>
<proteinExistence type="inferred from homology"/>
<organism evidence="13 14">
    <name type="scientific">Gordonia alkaliphila</name>
    <dbReference type="NCBI Taxonomy" id="1053547"/>
    <lineage>
        <taxon>Bacteria</taxon>
        <taxon>Bacillati</taxon>
        <taxon>Actinomycetota</taxon>
        <taxon>Actinomycetes</taxon>
        <taxon>Mycobacteriales</taxon>
        <taxon>Gordoniaceae</taxon>
        <taxon>Gordonia</taxon>
    </lineage>
</organism>
<dbReference type="InterPro" id="IPR023661">
    <property type="entry name" value="FbiB"/>
</dbReference>
<keyword evidence="4" id="KW-0460">Magnesium</keyword>
<dbReference type="Gene3D" id="3.40.109.10">
    <property type="entry name" value="NADH Oxidase"/>
    <property type="match status" value="1"/>
</dbReference>
<keyword evidence="7" id="KW-0342">GTP-binding</keyword>
<accession>A0ABP8Z3Q0</accession>
<dbReference type="HAMAP" id="MF_01259">
    <property type="entry name" value="F420_ligase_FbiB"/>
    <property type="match status" value="1"/>
</dbReference>
<keyword evidence="14" id="KW-1185">Reference proteome</keyword>
<dbReference type="NCBIfam" id="TIGR01916">
    <property type="entry name" value="F420_cofE"/>
    <property type="match status" value="1"/>
</dbReference>
<dbReference type="Gene3D" id="3.90.1660.10">
    <property type="entry name" value="CofE-like domain"/>
    <property type="match status" value="1"/>
</dbReference>
<dbReference type="Pfam" id="PF01996">
    <property type="entry name" value="F420_ligase"/>
    <property type="match status" value="1"/>
</dbReference>
<evidence type="ECO:0000256" key="5">
    <source>
        <dbReference type="ARBA" id="ARBA00022958"/>
    </source>
</evidence>
<dbReference type="SUPFAM" id="SSF144010">
    <property type="entry name" value="CofE-like"/>
    <property type="match status" value="1"/>
</dbReference>
<keyword evidence="2" id="KW-0479">Metal-binding</keyword>
<feature type="domain" description="Coenzyme F420:L-glutamate ligase-like" evidence="12">
    <location>
        <begin position="37"/>
        <end position="231"/>
    </location>
</feature>
<dbReference type="NCBIfam" id="NF009810">
    <property type="entry name" value="PRK13294.1"/>
    <property type="match status" value="1"/>
</dbReference>
<evidence type="ECO:0000256" key="8">
    <source>
        <dbReference type="ARBA" id="ARBA00023211"/>
    </source>
</evidence>
<dbReference type="GO" id="GO:0016874">
    <property type="term" value="F:ligase activity"/>
    <property type="evidence" value="ECO:0007669"/>
    <property type="project" value="UniProtKB-KW"/>
</dbReference>
<keyword evidence="1 13" id="KW-0436">Ligase</keyword>
<name>A0ABP8Z3Q0_9ACTN</name>
<evidence type="ECO:0000256" key="6">
    <source>
        <dbReference type="ARBA" id="ARBA00023002"/>
    </source>
</evidence>
<evidence type="ECO:0000256" key="10">
    <source>
        <dbReference type="SAM" id="MobiDB-lite"/>
    </source>
</evidence>
<evidence type="ECO:0000313" key="14">
    <source>
        <dbReference type="Proteomes" id="UP001500822"/>
    </source>
</evidence>
<evidence type="ECO:0000256" key="3">
    <source>
        <dbReference type="ARBA" id="ARBA00022741"/>
    </source>
</evidence>
<evidence type="ECO:0000256" key="7">
    <source>
        <dbReference type="ARBA" id="ARBA00023134"/>
    </source>
</evidence>
<dbReference type="Pfam" id="PF00881">
    <property type="entry name" value="Nitroreductase"/>
    <property type="match status" value="1"/>
</dbReference>
<evidence type="ECO:0000256" key="4">
    <source>
        <dbReference type="ARBA" id="ARBA00022842"/>
    </source>
</evidence>
<feature type="domain" description="Nitroreductase" evidence="11">
    <location>
        <begin position="269"/>
        <end position="440"/>
    </location>
</feature>
<dbReference type="InterPro" id="IPR019943">
    <property type="entry name" value="F420_FbiB_C"/>
</dbReference>
<dbReference type="PANTHER" id="PTHR47917:SF1">
    <property type="entry name" value="COENZYME F420:L-GLUTAMATE LIGASE"/>
    <property type="match status" value="1"/>
</dbReference>
<dbReference type="Proteomes" id="UP001500822">
    <property type="component" value="Unassembled WGS sequence"/>
</dbReference>
<keyword evidence="8" id="KW-0464">Manganese</keyword>
<dbReference type="InterPro" id="IPR000415">
    <property type="entry name" value="Nitroreductase-like"/>
</dbReference>
<sequence length="460" mass="48285">MTAADPPLAPMDHRAPVDHRATGTVEIRPVTGLGEFTPDSDLAAELLAAAPWIADGDVVVVTSKVFSKIEDRLVPAPTDPEARDALRRKLIVDEAVRVVARRDELLITANRNGLVQAAAGIDASNVAGDQLALLPVDPDASAAGLRAALAARGRRVAVLVTDTMGRAWRAGQTDVAIGAAGIAVRHAYDGTVDPYGNLLRVTDIAVADELAAAADLVKGKAAGVPVAVVRGLTPTDDGSAARDLVRDPASDLFRLGTDDALAQGRTEALRTRRSVRTFAPGPVDPDVMHAAFAEALTAPAPHHTHPVRFLWVRAPARRRALLDAMADDWRADLTGDGKTAESIAKRVARGQILYDAPELVIPVLTRDGMHDYPDARRTDAETTMFTVAAGAAVGYLLVALSTRGVGSCWIGSTIFAAPTVRRVLDLPADWAPLGAVAVGRPETESALRAAAATEGLVIEL</sequence>
<gene>
    <name evidence="13" type="ORF">GCM10023217_13610</name>
</gene>
<keyword evidence="5" id="KW-0630">Potassium</keyword>
<keyword evidence="9" id="KW-0511">Multifunctional enzyme</keyword>
<dbReference type="SUPFAM" id="SSF55469">
    <property type="entry name" value="FMN-dependent nitroreductase-like"/>
    <property type="match status" value="1"/>
</dbReference>
<dbReference type="PANTHER" id="PTHR47917">
    <property type="match status" value="1"/>
</dbReference>
<evidence type="ECO:0000256" key="2">
    <source>
        <dbReference type="ARBA" id="ARBA00022723"/>
    </source>
</evidence>
<dbReference type="NCBIfam" id="TIGR03553">
    <property type="entry name" value="F420_FbiB_CTERM"/>
    <property type="match status" value="1"/>
</dbReference>
<dbReference type="InterPro" id="IPR002847">
    <property type="entry name" value="F420-0_gamma-glut_ligase-dom"/>
</dbReference>